<evidence type="ECO:0000259" key="3">
    <source>
        <dbReference type="Pfam" id="PF01551"/>
    </source>
</evidence>
<dbReference type="OrthoDB" id="9810477at2"/>
<reference evidence="4 5" key="1">
    <citation type="submission" date="2016-11" db="EMBL/GenBank/DDBJ databases">
        <title>Study of marine rhodopsin-containing bacteria.</title>
        <authorList>
            <person name="Yoshizawa S."/>
            <person name="Kumagai Y."/>
            <person name="Kogure K."/>
        </authorList>
    </citation>
    <scope>NUCLEOTIDE SEQUENCE [LARGE SCALE GENOMIC DNA]</scope>
    <source>
        <strain evidence="4 5">SAORIC-28</strain>
    </source>
</reference>
<gene>
    <name evidence="4" type="ORF">BSZ37_20500</name>
</gene>
<proteinExistence type="predicted"/>
<dbReference type="SUPFAM" id="SSF51261">
    <property type="entry name" value="Duplicated hybrid motif"/>
    <property type="match status" value="1"/>
</dbReference>
<keyword evidence="1" id="KW-0732">Signal</keyword>
<dbReference type="Pfam" id="PF01551">
    <property type="entry name" value="Peptidase_M23"/>
    <property type="match status" value="1"/>
</dbReference>
<organism evidence="4 5">
    <name type="scientific">Rubrivirga marina</name>
    <dbReference type="NCBI Taxonomy" id="1196024"/>
    <lineage>
        <taxon>Bacteria</taxon>
        <taxon>Pseudomonadati</taxon>
        <taxon>Rhodothermota</taxon>
        <taxon>Rhodothermia</taxon>
        <taxon>Rhodothermales</taxon>
        <taxon>Rubricoccaceae</taxon>
        <taxon>Rubrivirga</taxon>
    </lineage>
</organism>
<sequence length="274" mass="28172">MTVGACVGALAGPVVTSGERAGVGGASASALSALWSYAEASRSAGAELTPGVVRPTSTPVPDSALVAGLHRRAATLRRRPAVPPGLPVGAPVAGPVSSPFGPRPHPVTRRVRNHWGTDFAVPLRTPVRATADGRVLSVGRRPGYGLTVELEHRDRSGLETTTLYAHLDAATVAEGAPVRRGDVVGLSGGVGPGAGLSTGPHVHYEVRERTPGRAASSARAVDPAVLYDRVRSWGAETVRQRRALMSTARALAARARAEGGAPTTVSRTALLPDR</sequence>
<feature type="domain" description="M23ase beta-sheet core" evidence="3">
    <location>
        <begin position="113"/>
        <end position="209"/>
    </location>
</feature>
<dbReference type="InterPro" id="IPR011055">
    <property type="entry name" value="Dup_hybrid_motif"/>
</dbReference>
<evidence type="ECO:0000313" key="5">
    <source>
        <dbReference type="Proteomes" id="UP000216339"/>
    </source>
</evidence>
<accession>A0A271ITM0</accession>
<name>A0A271ITM0_9BACT</name>
<evidence type="ECO:0000313" key="4">
    <source>
        <dbReference type="EMBL" id="PAP74562.1"/>
    </source>
</evidence>
<dbReference type="AlphaFoldDB" id="A0A271ITM0"/>
<keyword evidence="5" id="KW-1185">Reference proteome</keyword>
<dbReference type="PANTHER" id="PTHR21666">
    <property type="entry name" value="PEPTIDASE-RELATED"/>
    <property type="match status" value="1"/>
</dbReference>
<dbReference type="Proteomes" id="UP000216339">
    <property type="component" value="Unassembled WGS sequence"/>
</dbReference>
<dbReference type="GO" id="GO:0004222">
    <property type="term" value="F:metalloendopeptidase activity"/>
    <property type="evidence" value="ECO:0007669"/>
    <property type="project" value="TreeGrafter"/>
</dbReference>
<comment type="caution">
    <text evidence="4">The sequence shown here is derived from an EMBL/GenBank/DDBJ whole genome shotgun (WGS) entry which is preliminary data.</text>
</comment>
<protein>
    <recommendedName>
        <fullName evidence="3">M23ase beta-sheet core domain-containing protein</fullName>
    </recommendedName>
</protein>
<dbReference type="PANTHER" id="PTHR21666:SF289">
    <property type="entry name" value="L-ALA--D-GLU ENDOPEPTIDASE"/>
    <property type="match status" value="1"/>
</dbReference>
<dbReference type="EMBL" id="MQWD01000005">
    <property type="protein sequence ID" value="PAP74562.1"/>
    <property type="molecule type" value="Genomic_DNA"/>
</dbReference>
<feature type="compositionally biased region" description="Low complexity" evidence="2">
    <location>
        <begin position="87"/>
        <end position="99"/>
    </location>
</feature>
<dbReference type="Gene3D" id="2.70.70.10">
    <property type="entry name" value="Glucose Permease (Domain IIA)"/>
    <property type="match status" value="1"/>
</dbReference>
<feature type="region of interest" description="Disordered" evidence="2">
    <location>
        <begin position="80"/>
        <end position="103"/>
    </location>
</feature>
<evidence type="ECO:0000256" key="1">
    <source>
        <dbReference type="ARBA" id="ARBA00022729"/>
    </source>
</evidence>
<dbReference type="InterPro" id="IPR050570">
    <property type="entry name" value="Cell_wall_metabolism_enzyme"/>
</dbReference>
<dbReference type="InterPro" id="IPR016047">
    <property type="entry name" value="M23ase_b-sheet_dom"/>
</dbReference>
<evidence type="ECO:0000256" key="2">
    <source>
        <dbReference type="SAM" id="MobiDB-lite"/>
    </source>
</evidence>
<dbReference type="CDD" id="cd12797">
    <property type="entry name" value="M23_peptidase"/>
    <property type="match status" value="1"/>
</dbReference>